<keyword evidence="1" id="KW-0812">Transmembrane</keyword>
<gene>
    <name evidence="2" type="ORF">P857_1090</name>
</gene>
<protein>
    <submittedName>
        <fullName evidence="2">Uncharacterized protein</fullName>
    </submittedName>
</protein>
<organism evidence="2 3">
    <name type="scientific">Candidatus Xenolissoclinum pacificiensis L6</name>
    <dbReference type="NCBI Taxonomy" id="1401685"/>
    <lineage>
        <taxon>Bacteria</taxon>
        <taxon>Pseudomonadati</taxon>
        <taxon>Pseudomonadota</taxon>
        <taxon>Alphaproteobacteria</taxon>
        <taxon>Rickettsiales</taxon>
        <taxon>Anaplasmataceae</taxon>
        <taxon>Candidatus Xenolissoclinum</taxon>
    </lineage>
</organism>
<proteinExistence type="predicted"/>
<name>W2V1B6_9RICK</name>
<dbReference type="Proteomes" id="UP000018951">
    <property type="component" value="Unassembled WGS sequence"/>
</dbReference>
<dbReference type="EMBL" id="AXCJ01000001">
    <property type="protein sequence ID" value="ETO91910.1"/>
    <property type="molecule type" value="Genomic_DNA"/>
</dbReference>
<comment type="caution">
    <text evidence="2">The sequence shown here is derived from an EMBL/GenBank/DDBJ whole genome shotgun (WGS) entry which is preliminary data.</text>
</comment>
<evidence type="ECO:0000313" key="3">
    <source>
        <dbReference type="Proteomes" id="UP000018951"/>
    </source>
</evidence>
<feature type="transmembrane region" description="Helical" evidence="1">
    <location>
        <begin position="12"/>
        <end position="30"/>
    </location>
</feature>
<keyword evidence="1" id="KW-1133">Transmembrane helix</keyword>
<reference evidence="2 3" key="1">
    <citation type="journal article" date="2013" name="PLoS ONE">
        <title>Bacterial endosymbiosis in a chordate host: long-term co-evolution and conservation of secondary metabolism.</title>
        <authorList>
            <person name="Kwan J.C."/>
            <person name="Schmidt E.W."/>
        </authorList>
    </citation>
    <scope>NUCLEOTIDE SEQUENCE [LARGE SCALE GENOMIC DNA]</scope>
    <source>
        <strain evidence="3">L6</strain>
    </source>
</reference>
<sequence length="40" mass="4798">MGKPRFINIYNRVIMWLISPDLLALLWYVLEFLICDIQVS</sequence>
<evidence type="ECO:0000256" key="1">
    <source>
        <dbReference type="SAM" id="Phobius"/>
    </source>
</evidence>
<keyword evidence="3" id="KW-1185">Reference proteome</keyword>
<dbReference type="AlphaFoldDB" id="W2V1B6"/>
<keyword evidence="1" id="KW-0472">Membrane</keyword>
<evidence type="ECO:0000313" key="2">
    <source>
        <dbReference type="EMBL" id="ETO91910.1"/>
    </source>
</evidence>
<accession>W2V1B6</accession>